<dbReference type="EMBL" id="JAFCMP010000124">
    <property type="protein sequence ID" value="KAG5185703.1"/>
    <property type="molecule type" value="Genomic_DNA"/>
</dbReference>
<feature type="compositionally biased region" description="Acidic residues" evidence="1">
    <location>
        <begin position="169"/>
        <end position="181"/>
    </location>
</feature>
<feature type="transmembrane region" description="Helical" evidence="2">
    <location>
        <begin position="551"/>
        <end position="573"/>
    </location>
</feature>
<dbReference type="Proteomes" id="UP000664859">
    <property type="component" value="Unassembled WGS sequence"/>
</dbReference>
<evidence type="ECO:0000256" key="1">
    <source>
        <dbReference type="SAM" id="MobiDB-lite"/>
    </source>
</evidence>
<dbReference type="InterPro" id="IPR041078">
    <property type="entry name" value="Plavaka"/>
</dbReference>
<sequence length="1067" mass="117328">MPKDITRCNGCPRTFDTPHGLAVHMKSCGKRKQKHAHHGIAHRRLRGPGRGTSPGSAAAAAASETHTGNSTEADSAMDDDAGTGDAGALSFSDSDGETLARAAEGESDEPAPLPAVVARLRRSLAARDATSPAGDGGLEWAGPSHVVHAAQPAAASEVNDDSISVDGVDNADDGDTDAEHEEGEHEEGPSECDQQWSCVSLAGFLASNSLSDRAGQRLLDLLLDPKFTVEGFMSTIGALKATAELIVGLRDGKDDSPPLLTKHVIDLNQLGLGDPKYGLQQPVHFYLRGVQQAVQDILQRCSLEDGFAPRFEEQHDEDGNRLYGESHTCDQWRAAEDDLRSLGRLQDDAVMVALSAYSDKTMSRSVGNVAYWPMMTTILNLPRAVRHRPECKALLGYIPVLKRPAFLRKLDSNAGPVKQFSLGQARIANACWGKVLTKLVEMESVVPDPAITFTLKDGSTISGVPRVILFVGDHPESQMVCGMKGAWNASRPCRMCLVPFAHTDRYYRSTDQRGEGEVCEPRLVERVHAEVTAARQLPATRQAQAHVNGGYLGIITAFMVYAGFATVFGVFAASPQDKLHHFKGGLAADLLEYIISSLEKCQLRCATAAKALELWTARLQEGRTYCHFTGDILNCVQLASGVVLQLVFQLRVNGYVIVTGNWWLKQHVIRQCAVMQPAARPKYSLRHLHDVLGKVYDCGKCTGCHLTLLPMLCRYALGEVADVFEPPMHKAVMSALQHFYDVYLALDLPTAFTDAMLSDLEDKLERYLTTIHDVFGPGTALNHNMCKPKHHACSHEVQWIRQHGMPENFSTEHLEAGHKGHTKDGAAKTNNHSDKERQMLWRDTHRSALESWLMVQEAAVAQAAELRQPEAVGEERVESRMVPPLGRGCRLAAVNAACVLPPNILAYLHTCMAHAVGVDFDRSALRMHTSYRQLSIHGEEKSLIMSLQCRDMWRGGGGRKDDIVVKVAGDRPSDVSTLAYAQLVALVSYKKQQFAFIRWYFDARRQADHIVTIAPRYLQNKPLRESLQVIDLSSISARAHIIEDQQFQSTIVGEKRFFVHDTNAKLL</sequence>
<keyword evidence="2" id="KW-0472">Membrane</keyword>
<dbReference type="AlphaFoldDB" id="A0A835ZB67"/>
<reference evidence="3" key="1">
    <citation type="submission" date="2021-02" db="EMBL/GenBank/DDBJ databases">
        <title>First Annotated Genome of the Yellow-green Alga Tribonema minus.</title>
        <authorList>
            <person name="Mahan K.M."/>
        </authorList>
    </citation>
    <scope>NUCLEOTIDE SEQUENCE</scope>
    <source>
        <strain evidence="3">UTEX B ZZ1240</strain>
    </source>
</reference>
<feature type="compositionally biased region" description="Basic residues" evidence="1">
    <location>
        <begin position="29"/>
        <end position="47"/>
    </location>
</feature>
<dbReference type="Pfam" id="PF18759">
    <property type="entry name" value="Plavaka"/>
    <property type="match status" value="1"/>
</dbReference>
<feature type="region of interest" description="Disordered" evidence="1">
    <location>
        <begin position="150"/>
        <end position="193"/>
    </location>
</feature>
<keyword evidence="2" id="KW-0812">Transmembrane</keyword>
<organism evidence="3 4">
    <name type="scientific">Tribonema minus</name>
    <dbReference type="NCBI Taxonomy" id="303371"/>
    <lineage>
        <taxon>Eukaryota</taxon>
        <taxon>Sar</taxon>
        <taxon>Stramenopiles</taxon>
        <taxon>Ochrophyta</taxon>
        <taxon>PX clade</taxon>
        <taxon>Xanthophyceae</taxon>
        <taxon>Tribonematales</taxon>
        <taxon>Tribonemataceae</taxon>
        <taxon>Tribonema</taxon>
    </lineage>
</organism>
<protein>
    <submittedName>
        <fullName evidence="3">Uncharacterized protein</fullName>
    </submittedName>
</protein>
<keyword evidence="4" id="KW-1185">Reference proteome</keyword>
<keyword evidence="2" id="KW-1133">Transmembrane helix</keyword>
<feature type="region of interest" description="Disordered" evidence="1">
    <location>
        <begin position="29"/>
        <end position="113"/>
    </location>
</feature>
<gene>
    <name evidence="3" type="ORF">JKP88DRAFT_262644</name>
</gene>
<proteinExistence type="predicted"/>
<accession>A0A835ZB67</accession>
<evidence type="ECO:0000256" key="2">
    <source>
        <dbReference type="SAM" id="Phobius"/>
    </source>
</evidence>
<name>A0A835ZB67_9STRA</name>
<comment type="caution">
    <text evidence="3">The sequence shown here is derived from an EMBL/GenBank/DDBJ whole genome shotgun (WGS) entry which is preliminary data.</text>
</comment>
<evidence type="ECO:0000313" key="3">
    <source>
        <dbReference type="EMBL" id="KAG5185703.1"/>
    </source>
</evidence>
<evidence type="ECO:0000313" key="4">
    <source>
        <dbReference type="Proteomes" id="UP000664859"/>
    </source>
</evidence>